<dbReference type="OrthoDB" id="3298506at2759"/>
<accession>A0A166CET4</accession>
<proteinExistence type="predicted"/>
<feature type="region of interest" description="Disordered" evidence="1">
    <location>
        <begin position="128"/>
        <end position="147"/>
    </location>
</feature>
<feature type="non-terminal residue" evidence="2">
    <location>
        <position position="241"/>
    </location>
</feature>
<keyword evidence="3" id="KW-1185">Reference proteome</keyword>
<evidence type="ECO:0000313" key="2">
    <source>
        <dbReference type="EMBL" id="KZP13586.1"/>
    </source>
</evidence>
<organism evidence="2 3">
    <name type="scientific">Athelia psychrophila</name>
    <dbReference type="NCBI Taxonomy" id="1759441"/>
    <lineage>
        <taxon>Eukaryota</taxon>
        <taxon>Fungi</taxon>
        <taxon>Dikarya</taxon>
        <taxon>Basidiomycota</taxon>
        <taxon>Agaricomycotina</taxon>
        <taxon>Agaricomycetes</taxon>
        <taxon>Agaricomycetidae</taxon>
        <taxon>Atheliales</taxon>
        <taxon>Atheliaceae</taxon>
        <taxon>Athelia</taxon>
    </lineage>
</organism>
<dbReference type="AlphaFoldDB" id="A0A166CET4"/>
<dbReference type="Proteomes" id="UP000076532">
    <property type="component" value="Unassembled WGS sequence"/>
</dbReference>
<evidence type="ECO:0000256" key="1">
    <source>
        <dbReference type="SAM" id="MobiDB-lite"/>
    </source>
</evidence>
<reference evidence="2 3" key="1">
    <citation type="journal article" date="2016" name="Mol. Biol. Evol.">
        <title>Comparative Genomics of Early-Diverging Mushroom-Forming Fungi Provides Insights into the Origins of Lignocellulose Decay Capabilities.</title>
        <authorList>
            <person name="Nagy L.G."/>
            <person name="Riley R."/>
            <person name="Tritt A."/>
            <person name="Adam C."/>
            <person name="Daum C."/>
            <person name="Floudas D."/>
            <person name="Sun H."/>
            <person name="Yadav J.S."/>
            <person name="Pangilinan J."/>
            <person name="Larsson K.H."/>
            <person name="Matsuura K."/>
            <person name="Barry K."/>
            <person name="Labutti K."/>
            <person name="Kuo R."/>
            <person name="Ohm R.A."/>
            <person name="Bhattacharya S.S."/>
            <person name="Shirouzu T."/>
            <person name="Yoshinaga Y."/>
            <person name="Martin F.M."/>
            <person name="Grigoriev I.V."/>
            <person name="Hibbett D.S."/>
        </authorList>
    </citation>
    <scope>NUCLEOTIDE SEQUENCE [LARGE SCALE GENOMIC DNA]</scope>
    <source>
        <strain evidence="2 3">CBS 109695</strain>
    </source>
</reference>
<protein>
    <submittedName>
        <fullName evidence="2">Uncharacterized protein</fullName>
    </submittedName>
</protein>
<name>A0A166CET4_9AGAM</name>
<evidence type="ECO:0000313" key="3">
    <source>
        <dbReference type="Proteomes" id="UP000076532"/>
    </source>
</evidence>
<gene>
    <name evidence="2" type="ORF">FIBSPDRAFT_869097</name>
</gene>
<dbReference type="EMBL" id="KV417630">
    <property type="protein sequence ID" value="KZP13586.1"/>
    <property type="molecule type" value="Genomic_DNA"/>
</dbReference>
<sequence>MKPSIANPGQVGAPSALRGLAALRARPFLHVLSFGLVHQGIAWAALPPLFYFFQATGAATALLAGPQVAWVLSRPVPDWLPIPFVDKGAHRTGRSAGGVDREVQEAEARGRVSEVKAGVAGALTGWMKGSRDASQEAGGRAGDTGQKQKPLLVEDVVEQIVRRAARAGYTLSKAIYGRAQTRGTDGDAVADAAVNALEGKGPGTGRMRLPDFGIGDRVRQTAGGVSFREIVDGAAAYIVVK</sequence>